<feature type="region of interest" description="Disordered" evidence="1">
    <location>
        <begin position="1"/>
        <end position="41"/>
    </location>
</feature>
<reference evidence="2" key="1">
    <citation type="submission" date="2018-11" db="EMBL/GenBank/DDBJ databases">
        <authorList>
            <consortium name="Pathogen Informatics"/>
        </authorList>
    </citation>
    <scope>NUCLEOTIDE SEQUENCE</scope>
</reference>
<dbReference type="AlphaFoldDB" id="A0A3S5AUY1"/>
<organism evidence="2 3">
    <name type="scientific">Protopolystoma xenopodis</name>
    <dbReference type="NCBI Taxonomy" id="117903"/>
    <lineage>
        <taxon>Eukaryota</taxon>
        <taxon>Metazoa</taxon>
        <taxon>Spiralia</taxon>
        <taxon>Lophotrochozoa</taxon>
        <taxon>Platyhelminthes</taxon>
        <taxon>Monogenea</taxon>
        <taxon>Polyopisthocotylea</taxon>
        <taxon>Polystomatidea</taxon>
        <taxon>Polystomatidae</taxon>
        <taxon>Protopolystoma</taxon>
    </lineage>
</organism>
<feature type="compositionally biased region" description="Basic and acidic residues" evidence="1">
    <location>
        <begin position="1"/>
        <end position="10"/>
    </location>
</feature>
<evidence type="ECO:0000313" key="3">
    <source>
        <dbReference type="Proteomes" id="UP000784294"/>
    </source>
</evidence>
<proteinExistence type="predicted"/>
<comment type="caution">
    <text evidence="2">The sequence shown here is derived from an EMBL/GenBank/DDBJ whole genome shotgun (WGS) entry which is preliminary data.</text>
</comment>
<evidence type="ECO:0000313" key="2">
    <source>
        <dbReference type="EMBL" id="VEL25962.1"/>
    </source>
</evidence>
<evidence type="ECO:0000256" key="1">
    <source>
        <dbReference type="SAM" id="MobiDB-lite"/>
    </source>
</evidence>
<gene>
    <name evidence="2" type="ORF">PXEA_LOCUS19402</name>
</gene>
<name>A0A3S5AUY1_9PLAT</name>
<sequence length="118" mass="13557">MTSRSSRWEQKGSFYRARGRLEDRHHGPTTSRPHDQIKSSSAKGIAGVVRIITIAWPISRTWLVDPSCRVPHRSKRLRSADSAPTRIQTRVRRVNHRQRKSLGSLSTCRRVHPLIDEA</sequence>
<keyword evidence="3" id="KW-1185">Reference proteome</keyword>
<accession>A0A3S5AUY1</accession>
<dbReference type="EMBL" id="CAAALY010077210">
    <property type="protein sequence ID" value="VEL25962.1"/>
    <property type="molecule type" value="Genomic_DNA"/>
</dbReference>
<protein>
    <submittedName>
        <fullName evidence="2">Uncharacterized protein</fullName>
    </submittedName>
</protein>
<dbReference type="Proteomes" id="UP000784294">
    <property type="component" value="Unassembled WGS sequence"/>
</dbReference>
<feature type="compositionally biased region" description="Basic and acidic residues" evidence="1">
    <location>
        <begin position="19"/>
        <end position="37"/>
    </location>
</feature>